<reference key="2">
    <citation type="submission" date="2011-04" db="EMBL/GenBank/DDBJ databases">
        <title>Complete sequence of chromosome of Haliscomenobacter hydrossis DSM 1100.</title>
        <authorList>
            <consortium name="US DOE Joint Genome Institute (JGI-PGF)"/>
            <person name="Lucas S."/>
            <person name="Han J."/>
            <person name="Lapidus A."/>
            <person name="Bruce D."/>
            <person name="Goodwin L."/>
            <person name="Pitluck S."/>
            <person name="Peters L."/>
            <person name="Kyrpides N."/>
            <person name="Mavromatis K."/>
            <person name="Ivanova N."/>
            <person name="Ovchinnikova G."/>
            <person name="Pagani I."/>
            <person name="Daligault H."/>
            <person name="Detter J.C."/>
            <person name="Han C."/>
            <person name="Land M."/>
            <person name="Hauser L."/>
            <person name="Markowitz V."/>
            <person name="Cheng J.-F."/>
            <person name="Hugenholtz P."/>
            <person name="Woyke T."/>
            <person name="Wu D."/>
            <person name="Verbarg S."/>
            <person name="Frueling A."/>
            <person name="Brambilla E."/>
            <person name="Klenk H.-P."/>
            <person name="Eisen J.A."/>
        </authorList>
    </citation>
    <scope>NUCLEOTIDE SEQUENCE</scope>
    <source>
        <strain>DSM 1100</strain>
    </source>
</reference>
<dbReference type="EMBL" id="CP002691">
    <property type="protein sequence ID" value="AEE48007.1"/>
    <property type="molecule type" value="Genomic_DNA"/>
</dbReference>
<dbReference type="AlphaFoldDB" id="F4KSP3"/>
<organism evidence="2 3">
    <name type="scientific">Haliscomenobacter hydrossis (strain ATCC 27775 / DSM 1100 / LMG 10767 / O)</name>
    <dbReference type="NCBI Taxonomy" id="760192"/>
    <lineage>
        <taxon>Bacteria</taxon>
        <taxon>Pseudomonadati</taxon>
        <taxon>Bacteroidota</taxon>
        <taxon>Saprospiria</taxon>
        <taxon>Saprospirales</taxon>
        <taxon>Haliscomenobacteraceae</taxon>
        <taxon>Haliscomenobacter</taxon>
    </lineage>
</organism>
<evidence type="ECO:0000259" key="1">
    <source>
        <dbReference type="Pfam" id="PF14129"/>
    </source>
</evidence>
<dbReference type="Proteomes" id="UP000008461">
    <property type="component" value="Chromosome"/>
</dbReference>
<gene>
    <name evidence="2" type="ordered locus">Halhy_0094</name>
</gene>
<dbReference type="KEGG" id="hhy:Halhy_0094"/>
<feature type="domain" description="DUF4296" evidence="1">
    <location>
        <begin position="27"/>
        <end position="102"/>
    </location>
</feature>
<dbReference type="HOGENOM" id="CLU_2259835_0_0_10"/>
<sequence>MKLLRIALLPIFLGLFACNVGQQKLPIPEKKLIQILTDAHYAEAALQDVYGTQKDSLKKVYYEEIFQLYQTSEEELTKAMDILRKDPARLDKVYQEVVKNLNG</sequence>
<accession>F4KSP3</accession>
<reference evidence="2 3" key="1">
    <citation type="journal article" date="2011" name="Stand. Genomic Sci.">
        <title>Complete genome sequence of Haliscomenobacter hydrossis type strain (O).</title>
        <authorList>
            <consortium name="US DOE Joint Genome Institute (JGI-PGF)"/>
            <person name="Daligault H."/>
            <person name="Lapidus A."/>
            <person name="Zeytun A."/>
            <person name="Nolan M."/>
            <person name="Lucas S."/>
            <person name="Del Rio T.G."/>
            <person name="Tice H."/>
            <person name="Cheng J.F."/>
            <person name="Tapia R."/>
            <person name="Han C."/>
            <person name="Goodwin L."/>
            <person name="Pitluck S."/>
            <person name="Liolios K."/>
            <person name="Pagani I."/>
            <person name="Ivanova N."/>
            <person name="Huntemann M."/>
            <person name="Mavromatis K."/>
            <person name="Mikhailova N."/>
            <person name="Pati A."/>
            <person name="Chen A."/>
            <person name="Palaniappan K."/>
            <person name="Land M."/>
            <person name="Hauser L."/>
            <person name="Brambilla E.M."/>
            <person name="Rohde M."/>
            <person name="Verbarg S."/>
            <person name="Goker M."/>
            <person name="Bristow J."/>
            <person name="Eisen J.A."/>
            <person name="Markowitz V."/>
            <person name="Hugenholtz P."/>
            <person name="Kyrpides N.C."/>
            <person name="Klenk H.P."/>
            <person name="Woyke T."/>
        </authorList>
    </citation>
    <scope>NUCLEOTIDE SEQUENCE [LARGE SCALE GENOMIC DNA]</scope>
    <source>
        <strain evidence="3">ATCC 27775 / DSM 1100 / LMG 10767 / O</strain>
    </source>
</reference>
<evidence type="ECO:0000313" key="3">
    <source>
        <dbReference type="Proteomes" id="UP000008461"/>
    </source>
</evidence>
<proteinExistence type="predicted"/>
<dbReference type="STRING" id="760192.Halhy_0094"/>
<protein>
    <recommendedName>
        <fullName evidence="1">DUF4296 domain-containing protein</fullName>
    </recommendedName>
</protein>
<dbReference type="PROSITE" id="PS51257">
    <property type="entry name" value="PROKAR_LIPOPROTEIN"/>
    <property type="match status" value="1"/>
</dbReference>
<dbReference type="RefSeq" id="WP_013762571.1">
    <property type="nucleotide sequence ID" value="NC_015510.1"/>
</dbReference>
<dbReference type="InterPro" id="IPR025381">
    <property type="entry name" value="DUF4296"/>
</dbReference>
<name>F4KSP3_HALH1</name>
<dbReference type="Pfam" id="PF14129">
    <property type="entry name" value="DUF4296"/>
    <property type="match status" value="1"/>
</dbReference>
<evidence type="ECO:0000313" key="2">
    <source>
        <dbReference type="EMBL" id="AEE48007.1"/>
    </source>
</evidence>
<keyword evidence="3" id="KW-1185">Reference proteome</keyword>